<evidence type="ECO:0000313" key="1">
    <source>
        <dbReference type="EMBL" id="KAF6172586.1"/>
    </source>
</evidence>
<protein>
    <submittedName>
        <fullName evidence="1">Uncharacterized protein</fullName>
    </submittedName>
</protein>
<dbReference type="EMBL" id="JACGCM010000425">
    <property type="protein sequence ID" value="KAF6172586.1"/>
    <property type="molecule type" value="Genomic_DNA"/>
</dbReference>
<evidence type="ECO:0000313" key="2">
    <source>
        <dbReference type="Proteomes" id="UP000541444"/>
    </source>
</evidence>
<gene>
    <name evidence="1" type="ORF">GIB67_002359</name>
</gene>
<reference evidence="1 2" key="1">
    <citation type="journal article" date="2020" name="IScience">
        <title>Genome Sequencing of the Endangered Kingdonia uniflora (Circaeasteraceae, Ranunculales) Reveals Potential Mechanisms of Evolutionary Specialization.</title>
        <authorList>
            <person name="Sun Y."/>
            <person name="Deng T."/>
            <person name="Zhang A."/>
            <person name="Moore M.J."/>
            <person name="Landis J.B."/>
            <person name="Lin N."/>
            <person name="Zhang H."/>
            <person name="Zhang X."/>
            <person name="Huang J."/>
            <person name="Zhang X."/>
            <person name="Sun H."/>
            <person name="Wang H."/>
        </authorList>
    </citation>
    <scope>NUCLEOTIDE SEQUENCE [LARGE SCALE GENOMIC DNA]</scope>
    <source>
        <strain evidence="1">TB1705</strain>
        <tissue evidence="1">Leaf</tissue>
    </source>
</reference>
<accession>A0A7J7NZH0</accession>
<dbReference type="AlphaFoldDB" id="A0A7J7NZH0"/>
<name>A0A7J7NZH0_9MAGN</name>
<proteinExistence type="predicted"/>
<organism evidence="1 2">
    <name type="scientific">Kingdonia uniflora</name>
    <dbReference type="NCBI Taxonomy" id="39325"/>
    <lineage>
        <taxon>Eukaryota</taxon>
        <taxon>Viridiplantae</taxon>
        <taxon>Streptophyta</taxon>
        <taxon>Embryophyta</taxon>
        <taxon>Tracheophyta</taxon>
        <taxon>Spermatophyta</taxon>
        <taxon>Magnoliopsida</taxon>
        <taxon>Ranunculales</taxon>
        <taxon>Circaeasteraceae</taxon>
        <taxon>Kingdonia</taxon>
    </lineage>
</organism>
<comment type="caution">
    <text evidence="1">The sequence shown here is derived from an EMBL/GenBank/DDBJ whole genome shotgun (WGS) entry which is preliminary data.</text>
</comment>
<dbReference type="Proteomes" id="UP000541444">
    <property type="component" value="Unassembled WGS sequence"/>
</dbReference>
<sequence length="73" mass="8521">MPPPALRDCWFGCRRRLGCYFGYAELVLPSSYRSCLGCQVSGNCVVLGHRLYIITYRFFQHILRLDTRTLRFG</sequence>
<keyword evidence="2" id="KW-1185">Reference proteome</keyword>